<keyword evidence="7 9" id="KW-1133">Transmembrane helix</keyword>
<evidence type="ECO:0000256" key="5">
    <source>
        <dbReference type="PROSITE-ProRule" id="PRU00076"/>
    </source>
</evidence>
<feature type="disulfide bond" evidence="5">
    <location>
        <begin position="288"/>
        <end position="297"/>
    </location>
</feature>
<dbReference type="Gene3D" id="2.10.25.10">
    <property type="entry name" value="Laminin"/>
    <property type="match status" value="3"/>
</dbReference>
<evidence type="ECO:0000256" key="7">
    <source>
        <dbReference type="RuleBase" id="RU280815"/>
    </source>
</evidence>
<keyword evidence="4 5" id="KW-1015">Disulfide bond</keyword>
<dbReference type="GO" id="GO:0016020">
    <property type="term" value="C:membrane"/>
    <property type="evidence" value="ECO:0007669"/>
    <property type="project" value="UniProtKB-SubCell"/>
</dbReference>
<dbReference type="Proteomes" id="UP000095287">
    <property type="component" value="Unplaced"/>
</dbReference>
<dbReference type="GO" id="GO:0007154">
    <property type="term" value="P:cell communication"/>
    <property type="evidence" value="ECO:0007669"/>
    <property type="project" value="InterPro"/>
</dbReference>
<feature type="domain" description="DSL" evidence="13">
    <location>
        <begin position="154"/>
        <end position="194"/>
    </location>
</feature>
<name>A0A1I7ZW68_9BILA</name>
<keyword evidence="2 5" id="KW-0245">EGF-like domain</keyword>
<keyword evidence="3 7" id="KW-0677">Repeat</keyword>
<keyword evidence="7 9" id="KW-0472">Membrane</keyword>
<evidence type="ECO:0000256" key="1">
    <source>
        <dbReference type="ARBA" id="ARBA00022473"/>
    </source>
</evidence>
<accession>A0A1I7ZW68</accession>
<evidence type="ECO:0000256" key="10">
    <source>
        <dbReference type="SAM" id="SignalP"/>
    </source>
</evidence>
<dbReference type="PANTHER" id="PTHR24033:SF151">
    <property type="entry name" value="NOTCH 2"/>
    <property type="match status" value="1"/>
</dbReference>
<evidence type="ECO:0000256" key="3">
    <source>
        <dbReference type="ARBA" id="ARBA00022737"/>
    </source>
</evidence>
<dbReference type="SMART" id="SM00181">
    <property type="entry name" value="EGF"/>
    <property type="match status" value="5"/>
</dbReference>
<evidence type="ECO:0000256" key="8">
    <source>
        <dbReference type="SAM" id="MobiDB-lite"/>
    </source>
</evidence>
<protein>
    <recommendedName>
        <fullName evidence="7">Delta-like protein</fullName>
    </recommendedName>
</protein>
<evidence type="ECO:0000256" key="4">
    <source>
        <dbReference type="ARBA" id="ARBA00023157"/>
    </source>
</evidence>
<evidence type="ECO:0000256" key="6">
    <source>
        <dbReference type="PROSITE-ProRule" id="PRU00377"/>
    </source>
</evidence>
<dbReference type="PANTHER" id="PTHR24033">
    <property type="entry name" value="EGF-LIKE DOMAIN-CONTAINING PROTEIN"/>
    <property type="match status" value="1"/>
</dbReference>
<dbReference type="Pfam" id="PF21700">
    <property type="entry name" value="EGF_DL_JAG"/>
    <property type="match status" value="1"/>
</dbReference>
<dbReference type="SMART" id="SM00179">
    <property type="entry name" value="EGF_CA"/>
    <property type="match status" value="1"/>
</dbReference>
<comment type="subcellular location">
    <subcellularLocation>
        <location evidence="7">Membrane</location>
        <topology evidence="7">Single-pass type I membrane protein</topology>
    </subcellularLocation>
</comment>
<dbReference type="Pfam" id="PF23106">
    <property type="entry name" value="EGF_Teneurin"/>
    <property type="match status" value="1"/>
</dbReference>
<keyword evidence="7 10" id="KW-0732">Signal</keyword>
<reference evidence="15" key="1">
    <citation type="submission" date="2016-11" db="UniProtKB">
        <authorList>
            <consortium name="WormBaseParasite"/>
        </authorList>
    </citation>
    <scope>IDENTIFICATION</scope>
</reference>
<dbReference type="Gene3D" id="2.10.25.140">
    <property type="match status" value="1"/>
</dbReference>
<dbReference type="PROSITE" id="PS00022">
    <property type="entry name" value="EGF_1"/>
    <property type="match status" value="2"/>
</dbReference>
<dbReference type="InterPro" id="IPR001881">
    <property type="entry name" value="EGF-like_Ca-bd_dom"/>
</dbReference>
<dbReference type="CDD" id="cd00054">
    <property type="entry name" value="EGF_CA"/>
    <property type="match status" value="1"/>
</dbReference>
<keyword evidence="14" id="KW-1185">Reference proteome</keyword>
<dbReference type="PROSITE" id="PS01186">
    <property type="entry name" value="EGF_2"/>
    <property type="match status" value="2"/>
</dbReference>
<dbReference type="PROSITE" id="PS50184">
    <property type="entry name" value="VWFC_2"/>
    <property type="match status" value="1"/>
</dbReference>
<feature type="region of interest" description="Disordered" evidence="8">
    <location>
        <begin position="591"/>
        <end position="640"/>
    </location>
</feature>
<feature type="disulfide bond" evidence="6">
    <location>
        <begin position="185"/>
        <end position="194"/>
    </location>
</feature>
<dbReference type="SMART" id="SM00051">
    <property type="entry name" value="DSL"/>
    <property type="match status" value="1"/>
</dbReference>
<evidence type="ECO:0000259" key="11">
    <source>
        <dbReference type="PROSITE" id="PS50026"/>
    </source>
</evidence>
<dbReference type="PROSITE" id="PS50026">
    <property type="entry name" value="EGF_3"/>
    <property type="match status" value="1"/>
</dbReference>
<dbReference type="AlphaFoldDB" id="A0A1I7ZW68"/>
<evidence type="ECO:0000259" key="12">
    <source>
        <dbReference type="PROSITE" id="PS50184"/>
    </source>
</evidence>
<feature type="chain" id="PRO_5009313973" description="Delta-like protein" evidence="10">
    <location>
        <begin position="25"/>
        <end position="640"/>
    </location>
</feature>
<feature type="signal peptide" evidence="10">
    <location>
        <begin position="1"/>
        <end position="24"/>
    </location>
</feature>
<dbReference type="InterPro" id="IPR051830">
    <property type="entry name" value="NOTCH_homolog"/>
</dbReference>
<evidence type="ECO:0000259" key="13">
    <source>
        <dbReference type="PROSITE" id="PS51051"/>
    </source>
</evidence>
<evidence type="ECO:0000313" key="14">
    <source>
        <dbReference type="Proteomes" id="UP000095287"/>
    </source>
</evidence>
<dbReference type="PROSITE" id="PS51051">
    <property type="entry name" value="DSL"/>
    <property type="match status" value="1"/>
</dbReference>
<dbReference type="InterPro" id="IPR001007">
    <property type="entry name" value="VWF_dom"/>
</dbReference>
<keyword evidence="1 7" id="KW-0217">Developmental protein</keyword>
<evidence type="ECO:0000256" key="2">
    <source>
        <dbReference type="ARBA" id="ARBA00022536"/>
    </source>
</evidence>
<dbReference type="InterPro" id="IPR001774">
    <property type="entry name" value="DSL"/>
</dbReference>
<dbReference type="SUPFAM" id="SSF57196">
    <property type="entry name" value="EGF/Laminin"/>
    <property type="match status" value="1"/>
</dbReference>
<sequence length="640" mass="70851">MFAPSGRLALLLILLSSYSSLINAKGTIQLRLHTWDYAQPSCCDLGQKLSGRCDCFPFLKICIGLIVPTPFEHPNCSVAYVDRVSLEAPQLLDLPFAGRWLHSDLQLTAEVVSELSGKTLDRVDLPMRVFPRNGSVLKVHREFEGSRLDFSFTVRCAKGLFGDKCARACREDSKTMCDSEGKRVCRPGWTGALCQQPVCKDGCLHGVCVAPDTCRCEAGWQGHQCTECVPHKNCVHGTCAKPFDCVCKHKWGGTWCDKDLDVCEHEKPCQNGGRCSSQGLVDSYFCNCTAGFEGKNCEIAKPVDVGSRHEKCDCSANGRCVSGRCECDAGFEGARCERRSLRPFSSDVCLLEDGSRRANGAKWTELDCRQCTCRQGKVECSEAKCEHRDCVRYFGICPFDQTCMGVEDSECLKGECPRRQGFCKPWSHTSSQRKHSKCLPGGESEECSRFLLQFNSDRLESGTTVEAVCHHLALTLFAERLTNYAFECKKSGEALVQVTMMSVQRDFHIGKVKRGLLAKLRHNTTVSPLLRSVLHVLDPLESLDSLVKWDSKEDSPPGFSSTELLVGVLALLLLVVAILLVLSLWRRSSRSASDEDRRTPPPETKVAFLETKCPQRCPSPPPAYDSLPSPAKSVESVDLV</sequence>
<feature type="domain" description="EGF-like" evidence="11">
    <location>
        <begin position="259"/>
        <end position="298"/>
    </location>
</feature>
<keyword evidence="7 9" id="KW-0812">Transmembrane</keyword>
<dbReference type="Pfam" id="PF01414">
    <property type="entry name" value="DSL"/>
    <property type="match status" value="1"/>
</dbReference>
<feature type="disulfide bond" evidence="6">
    <location>
        <begin position="156"/>
        <end position="165"/>
    </location>
</feature>
<proteinExistence type="predicted"/>
<dbReference type="GO" id="GO:0005509">
    <property type="term" value="F:calcium ion binding"/>
    <property type="evidence" value="ECO:0007669"/>
    <property type="project" value="InterPro"/>
</dbReference>
<dbReference type="FunFam" id="2.10.25.10:FF:000064">
    <property type="entry name" value="Delta-like protein"/>
    <property type="match status" value="1"/>
</dbReference>
<feature type="domain" description="VWFC" evidence="12">
    <location>
        <begin position="347"/>
        <end position="417"/>
    </location>
</feature>
<evidence type="ECO:0000313" key="15">
    <source>
        <dbReference type="WBParaSite" id="L893_g30190.t1"/>
    </source>
</evidence>
<comment type="caution">
    <text evidence="5">Lacks conserved residue(s) required for the propagation of feature annotation.</text>
</comment>
<feature type="transmembrane region" description="Helical" evidence="9">
    <location>
        <begin position="564"/>
        <end position="585"/>
    </location>
</feature>
<dbReference type="WBParaSite" id="L893_g30190.t1">
    <property type="protein sequence ID" value="L893_g30190.t1"/>
    <property type="gene ID" value="L893_g30190"/>
</dbReference>
<organism evidence="14 15">
    <name type="scientific">Steinernema glaseri</name>
    <dbReference type="NCBI Taxonomy" id="37863"/>
    <lineage>
        <taxon>Eukaryota</taxon>
        <taxon>Metazoa</taxon>
        <taxon>Ecdysozoa</taxon>
        <taxon>Nematoda</taxon>
        <taxon>Chromadorea</taxon>
        <taxon>Rhabditida</taxon>
        <taxon>Tylenchina</taxon>
        <taxon>Panagrolaimomorpha</taxon>
        <taxon>Strongyloidoidea</taxon>
        <taxon>Steinernematidae</taxon>
        <taxon>Steinernema</taxon>
    </lineage>
</organism>
<evidence type="ECO:0000256" key="9">
    <source>
        <dbReference type="SAM" id="Phobius"/>
    </source>
</evidence>
<dbReference type="InterPro" id="IPR000742">
    <property type="entry name" value="EGF"/>
</dbReference>
<comment type="function">
    <text evidence="7">Putative Notch ligand involved in the mediation of Notch signaling.</text>
</comment>
<feature type="disulfide bond" evidence="5">
    <location>
        <begin position="269"/>
        <end position="286"/>
    </location>
</feature>